<protein>
    <recommendedName>
        <fullName evidence="1">Peptidase C14 caspase domain-containing protein</fullName>
    </recommendedName>
</protein>
<dbReference type="InterPro" id="IPR050452">
    <property type="entry name" value="Metacaspase"/>
</dbReference>
<gene>
    <name evidence="2" type="ORF">GETHPA_09440</name>
</gene>
<dbReference type="PANTHER" id="PTHR48104">
    <property type="entry name" value="METACASPASE-4"/>
    <property type="match status" value="1"/>
</dbReference>
<keyword evidence="3" id="KW-1185">Reference proteome</keyword>
<feature type="domain" description="Peptidase C14 caspase" evidence="1">
    <location>
        <begin position="3"/>
        <end position="267"/>
    </location>
</feature>
<evidence type="ECO:0000313" key="2">
    <source>
        <dbReference type="EMBL" id="GLH69411.1"/>
    </source>
</evidence>
<dbReference type="InterPro" id="IPR011600">
    <property type="entry name" value="Pept_C14_caspase"/>
</dbReference>
<organism evidence="2 3">
    <name type="scientific">Geothrix rubra</name>
    <dbReference type="NCBI Taxonomy" id="2927977"/>
    <lineage>
        <taxon>Bacteria</taxon>
        <taxon>Pseudomonadati</taxon>
        <taxon>Acidobacteriota</taxon>
        <taxon>Holophagae</taxon>
        <taxon>Holophagales</taxon>
        <taxon>Holophagaceae</taxon>
        <taxon>Geothrix</taxon>
    </lineage>
</organism>
<comment type="caution">
    <text evidence="2">The sequence shown here is derived from an EMBL/GenBank/DDBJ whole genome shotgun (WGS) entry which is preliminary data.</text>
</comment>
<evidence type="ECO:0000259" key="1">
    <source>
        <dbReference type="Pfam" id="PF00656"/>
    </source>
</evidence>
<proteinExistence type="predicted"/>
<dbReference type="RefSeq" id="WP_285723431.1">
    <property type="nucleotide sequence ID" value="NZ_BSDD01000002.1"/>
</dbReference>
<dbReference type="InterPro" id="IPR029030">
    <property type="entry name" value="Caspase-like_dom_sf"/>
</dbReference>
<name>A0ABQ5Q4R8_9BACT</name>
<dbReference type="Pfam" id="PF00656">
    <property type="entry name" value="Peptidase_C14"/>
    <property type="match status" value="1"/>
</dbReference>
<evidence type="ECO:0000313" key="3">
    <source>
        <dbReference type="Proteomes" id="UP001165089"/>
    </source>
</evidence>
<accession>A0ABQ5Q4R8</accession>
<dbReference type="PANTHER" id="PTHR48104:SF30">
    <property type="entry name" value="METACASPASE-1"/>
    <property type="match status" value="1"/>
</dbReference>
<reference evidence="2 3" key="1">
    <citation type="journal article" date="2023" name="Antonie Van Leeuwenhoek">
        <title>Mesoterricola silvestris gen. nov., sp. nov., Mesoterricola sediminis sp. nov., Geothrix oryzae sp. nov., Geothrix edaphica sp. nov., Geothrix rubra sp. nov., and Geothrix limicola sp. nov., six novel members of Acidobacteriota isolated from soils.</title>
        <authorList>
            <person name="Itoh H."/>
            <person name="Sugisawa Y."/>
            <person name="Mise K."/>
            <person name="Xu Z."/>
            <person name="Kuniyasu M."/>
            <person name="Ushijima N."/>
            <person name="Kawano K."/>
            <person name="Kobayashi E."/>
            <person name="Shiratori Y."/>
            <person name="Masuda Y."/>
            <person name="Senoo K."/>
        </authorList>
    </citation>
    <scope>NUCLEOTIDE SEQUENCE [LARGE SCALE GENOMIC DNA]</scope>
    <source>
        <strain evidence="2 3">Red803</strain>
    </source>
</reference>
<dbReference type="EMBL" id="BSDD01000002">
    <property type="protein sequence ID" value="GLH69411.1"/>
    <property type="molecule type" value="Genomic_DNA"/>
</dbReference>
<dbReference type="Gene3D" id="3.40.50.1460">
    <property type="match status" value="1"/>
</dbReference>
<sequence length="281" mass="31774">MVRRNALCVGINTYKNFPTATLHGCVNDANDMAQLLKDVNGFTDAEITRLTDQNATKANIMKELKRMVTEARNGKINHLVFSLSSHGTQVPDLNLDEMDRADEAFCPHDLAQSGTQWNRDHIIVDDELHDLFIQLPPNVLLEVYLDTCHSGTGLKAIDLLLDRKPRYLPPPSIEAFRDMELRRARPQHLKLLEKGLTHHILWTACKDHQTSADALIGGDWHGAFTYYLCKEMRTGKNKLSRAKVLAKVRTDLANAHFTQTPQLECEATVRHATHHEEALVT</sequence>
<dbReference type="Proteomes" id="UP001165089">
    <property type="component" value="Unassembled WGS sequence"/>
</dbReference>
<dbReference type="SUPFAM" id="SSF52129">
    <property type="entry name" value="Caspase-like"/>
    <property type="match status" value="1"/>
</dbReference>